<dbReference type="InterPro" id="IPR036397">
    <property type="entry name" value="RNaseH_sf"/>
</dbReference>
<feature type="region of interest" description="Disordered" evidence="1">
    <location>
        <begin position="282"/>
        <end position="364"/>
    </location>
</feature>
<gene>
    <name evidence="3" type="ORF">VZT92_016131</name>
</gene>
<protein>
    <recommendedName>
        <fullName evidence="2">Integrase catalytic domain-containing protein</fullName>
    </recommendedName>
</protein>
<dbReference type="SUPFAM" id="SSF53098">
    <property type="entry name" value="Ribonuclease H-like"/>
    <property type="match status" value="1"/>
</dbReference>
<dbReference type="PANTHER" id="PTHR37984:SF15">
    <property type="entry name" value="INTEGRASE CATALYTIC DOMAIN-CONTAINING PROTEIN"/>
    <property type="match status" value="1"/>
</dbReference>
<dbReference type="PANTHER" id="PTHR37984">
    <property type="entry name" value="PROTEIN CBG26694"/>
    <property type="match status" value="1"/>
</dbReference>
<dbReference type="GO" id="GO:0003676">
    <property type="term" value="F:nucleic acid binding"/>
    <property type="evidence" value="ECO:0007669"/>
    <property type="project" value="InterPro"/>
</dbReference>
<evidence type="ECO:0000313" key="4">
    <source>
        <dbReference type="Proteomes" id="UP001488805"/>
    </source>
</evidence>
<accession>A0AAW1ETZ8</accession>
<proteinExistence type="predicted"/>
<dbReference type="InterPro" id="IPR054465">
    <property type="entry name" value="Integrase_p58-like_C"/>
</dbReference>
<feature type="compositionally biased region" description="Low complexity" evidence="1">
    <location>
        <begin position="321"/>
        <end position="346"/>
    </location>
</feature>
<evidence type="ECO:0000313" key="3">
    <source>
        <dbReference type="EMBL" id="KAK9525420.1"/>
    </source>
</evidence>
<dbReference type="Pfam" id="PF00665">
    <property type="entry name" value="rve"/>
    <property type="match status" value="1"/>
</dbReference>
<dbReference type="Gene3D" id="3.30.420.10">
    <property type="entry name" value="Ribonuclease H-like superfamily/Ribonuclease H"/>
    <property type="match status" value="1"/>
</dbReference>
<sequence length="379" mass="41788">MERVGIDVVGPFPHSERGNRYILTAMDYFTKWPEAYCLPNQEAETIVDAIVGGMFSRFGAPEVIHTDQGRNFESCVFAAMCDKLGSHKTRTTPLHPQSDGLVERFNRTLAQQLAIVTAKHQRDWDDHVPLVLMAYRSAVQDSTSCSPALLMLGREIRTPAEMMVGKPPDAPAGPPGLDYARKLQDRLESAHEFARNPLRSAGARQKRNYDVHVRGRHFEVEELVWVYSPQRKKGRCPKLDSEWVGPCRVLERLGEVVYRVQLPPRGRKVALHRDRLAPYQGIAVPPGQELGTRGTLDSAVTTPQTLSNNPSVSAGPSQTELGVLGPALSSPSPAHGPSAPSTPSPQSRRRPQRNRRPPGHLRDFVCPLGGEGLCGGRVV</sequence>
<dbReference type="Pfam" id="PF22938">
    <property type="entry name" value="Integrase_p58_C"/>
    <property type="match status" value="1"/>
</dbReference>
<feature type="compositionally biased region" description="Basic residues" evidence="1">
    <location>
        <begin position="347"/>
        <end position="359"/>
    </location>
</feature>
<evidence type="ECO:0000256" key="1">
    <source>
        <dbReference type="SAM" id="MobiDB-lite"/>
    </source>
</evidence>
<name>A0AAW1ETZ8_ZOAVI</name>
<organism evidence="3 4">
    <name type="scientific">Zoarces viviparus</name>
    <name type="common">Viviparous eelpout</name>
    <name type="synonym">Blennius viviparus</name>
    <dbReference type="NCBI Taxonomy" id="48416"/>
    <lineage>
        <taxon>Eukaryota</taxon>
        <taxon>Metazoa</taxon>
        <taxon>Chordata</taxon>
        <taxon>Craniata</taxon>
        <taxon>Vertebrata</taxon>
        <taxon>Euteleostomi</taxon>
        <taxon>Actinopterygii</taxon>
        <taxon>Neopterygii</taxon>
        <taxon>Teleostei</taxon>
        <taxon>Neoteleostei</taxon>
        <taxon>Acanthomorphata</taxon>
        <taxon>Eupercaria</taxon>
        <taxon>Perciformes</taxon>
        <taxon>Cottioidei</taxon>
        <taxon>Zoarcales</taxon>
        <taxon>Zoarcidae</taxon>
        <taxon>Zoarcinae</taxon>
        <taxon>Zoarces</taxon>
    </lineage>
</organism>
<dbReference type="PROSITE" id="PS50994">
    <property type="entry name" value="INTEGRASE"/>
    <property type="match status" value="1"/>
</dbReference>
<dbReference type="FunFam" id="3.30.420.10:FF:000032">
    <property type="entry name" value="Retrovirus-related Pol polyprotein from transposon 297-like Protein"/>
    <property type="match status" value="1"/>
</dbReference>
<feature type="compositionally biased region" description="Polar residues" evidence="1">
    <location>
        <begin position="298"/>
        <end position="320"/>
    </location>
</feature>
<comment type="caution">
    <text evidence="3">The sequence shown here is derived from an EMBL/GenBank/DDBJ whole genome shotgun (WGS) entry which is preliminary data.</text>
</comment>
<dbReference type="GO" id="GO:0015074">
    <property type="term" value="P:DNA integration"/>
    <property type="evidence" value="ECO:0007669"/>
    <property type="project" value="InterPro"/>
</dbReference>
<dbReference type="InterPro" id="IPR050951">
    <property type="entry name" value="Retrovirus_Pol_polyprotein"/>
</dbReference>
<dbReference type="Proteomes" id="UP001488805">
    <property type="component" value="Unassembled WGS sequence"/>
</dbReference>
<reference evidence="3 4" key="1">
    <citation type="journal article" date="2024" name="Genome Biol. Evol.">
        <title>Chromosome-level genome assembly of the viviparous eelpout Zoarces viviparus.</title>
        <authorList>
            <person name="Fuhrmann N."/>
            <person name="Brasseur M.V."/>
            <person name="Bakowski C.E."/>
            <person name="Podsiadlowski L."/>
            <person name="Prost S."/>
            <person name="Krehenwinkel H."/>
            <person name="Mayer C."/>
        </authorList>
    </citation>
    <scope>NUCLEOTIDE SEQUENCE [LARGE SCALE GENOMIC DNA]</scope>
    <source>
        <strain evidence="3">NO-MEL_2022_Ind0_liver</strain>
    </source>
</reference>
<dbReference type="InterPro" id="IPR012337">
    <property type="entry name" value="RNaseH-like_sf"/>
</dbReference>
<dbReference type="AlphaFoldDB" id="A0AAW1ETZ8"/>
<keyword evidence="4" id="KW-1185">Reference proteome</keyword>
<evidence type="ECO:0000259" key="2">
    <source>
        <dbReference type="PROSITE" id="PS50994"/>
    </source>
</evidence>
<dbReference type="EMBL" id="JBCEZU010000134">
    <property type="protein sequence ID" value="KAK9525420.1"/>
    <property type="molecule type" value="Genomic_DNA"/>
</dbReference>
<feature type="domain" description="Integrase catalytic" evidence="2">
    <location>
        <begin position="1"/>
        <end position="167"/>
    </location>
</feature>
<dbReference type="InterPro" id="IPR001584">
    <property type="entry name" value="Integrase_cat-core"/>
</dbReference>